<dbReference type="STRING" id="1855912.LuPra_03222"/>
<gene>
    <name evidence="2" type="ORF">LuPra_03222</name>
</gene>
<reference evidence="2 3" key="1">
    <citation type="journal article" date="2016" name="Genome Announc.">
        <title>First Complete Genome Sequence of a Subdivision 6 Acidobacterium Strain.</title>
        <authorList>
            <person name="Huang S."/>
            <person name="Vieira S."/>
            <person name="Bunk B."/>
            <person name="Riedel T."/>
            <person name="Sproer C."/>
            <person name="Overmann J."/>
        </authorList>
    </citation>
    <scope>NUCLEOTIDE SEQUENCE [LARGE SCALE GENOMIC DNA]</scope>
    <source>
        <strain evidence="3">DSM 100886 HEG_-6_39</strain>
    </source>
</reference>
<reference evidence="3" key="2">
    <citation type="submission" date="2016-04" db="EMBL/GenBank/DDBJ databases">
        <title>First Complete Genome Sequence of a Subdivision 6 Acidobacterium.</title>
        <authorList>
            <person name="Huang S."/>
            <person name="Vieira S."/>
            <person name="Bunk B."/>
            <person name="Riedel T."/>
            <person name="Sproeer C."/>
            <person name="Overmann J."/>
        </authorList>
    </citation>
    <scope>NUCLEOTIDE SEQUENCE [LARGE SCALE GENOMIC DNA]</scope>
    <source>
        <strain evidence="3">DSM 100886 HEG_-6_39</strain>
    </source>
</reference>
<evidence type="ECO:0000313" key="3">
    <source>
        <dbReference type="Proteomes" id="UP000076079"/>
    </source>
</evidence>
<dbReference type="Pfam" id="PF14230">
    <property type="entry name" value="DUF4333"/>
    <property type="match status" value="2"/>
</dbReference>
<dbReference type="AlphaFoldDB" id="A0A143PN16"/>
<dbReference type="EMBL" id="CP015136">
    <property type="protein sequence ID" value="AMY09995.1"/>
    <property type="molecule type" value="Genomic_DNA"/>
</dbReference>
<accession>A0A143PN16</accession>
<organism evidence="2 3">
    <name type="scientific">Luteitalea pratensis</name>
    <dbReference type="NCBI Taxonomy" id="1855912"/>
    <lineage>
        <taxon>Bacteria</taxon>
        <taxon>Pseudomonadati</taxon>
        <taxon>Acidobacteriota</taxon>
        <taxon>Vicinamibacteria</taxon>
        <taxon>Vicinamibacterales</taxon>
        <taxon>Vicinamibacteraceae</taxon>
        <taxon>Luteitalea</taxon>
    </lineage>
</organism>
<feature type="domain" description="DUF4333" evidence="1">
    <location>
        <begin position="9"/>
        <end position="76"/>
    </location>
</feature>
<feature type="domain" description="DUF4333" evidence="1">
    <location>
        <begin position="89"/>
        <end position="150"/>
    </location>
</feature>
<evidence type="ECO:0000313" key="2">
    <source>
        <dbReference type="EMBL" id="AMY09995.1"/>
    </source>
</evidence>
<name>A0A143PN16_LUTPR</name>
<evidence type="ECO:0000259" key="1">
    <source>
        <dbReference type="Pfam" id="PF14230"/>
    </source>
</evidence>
<proteinExistence type="predicted"/>
<protein>
    <recommendedName>
        <fullName evidence="1">DUF4333 domain-containing protein</fullName>
    </recommendedName>
</protein>
<dbReference type="Proteomes" id="UP000076079">
    <property type="component" value="Chromosome"/>
</dbReference>
<keyword evidence="3" id="KW-1185">Reference proteome</keyword>
<sequence length="157" mass="15778">MLALAALVGCTKNLNVDAVAPAITQGVSDQVGLRLASVTCPSGPRPLVANDTFNCTGAVVGGGSLTIAVTQTDDTGNITWKVASTDGLLDLAKVEGSIVTGLRTQAHVEAKVSCGGKWKAAGKGDKFDCQATAPDGTPIPIGVTVADGNGNVSWETK</sequence>
<dbReference type="RefSeq" id="WP_162271416.1">
    <property type="nucleotide sequence ID" value="NZ_CP015136.1"/>
</dbReference>
<dbReference type="KEGG" id="abac:LuPra_03222"/>
<dbReference type="InterPro" id="IPR025637">
    <property type="entry name" value="DUF4333"/>
</dbReference>